<organism evidence="1 2">
    <name type="scientific">Hyalangium minutum</name>
    <dbReference type="NCBI Taxonomy" id="394096"/>
    <lineage>
        <taxon>Bacteria</taxon>
        <taxon>Pseudomonadati</taxon>
        <taxon>Myxococcota</taxon>
        <taxon>Myxococcia</taxon>
        <taxon>Myxococcales</taxon>
        <taxon>Cystobacterineae</taxon>
        <taxon>Archangiaceae</taxon>
        <taxon>Hyalangium</taxon>
    </lineage>
</organism>
<reference evidence="1 2" key="1">
    <citation type="submission" date="2014-04" db="EMBL/GenBank/DDBJ databases">
        <title>Genome assembly of Hyalangium minutum DSM 14724.</title>
        <authorList>
            <person name="Sharma G."/>
            <person name="Subramanian S."/>
        </authorList>
    </citation>
    <scope>NUCLEOTIDE SEQUENCE [LARGE SCALE GENOMIC DNA]</scope>
    <source>
        <strain evidence="1 2">DSM 14724</strain>
    </source>
</reference>
<comment type="caution">
    <text evidence="1">The sequence shown here is derived from an EMBL/GenBank/DDBJ whole genome shotgun (WGS) entry which is preliminary data.</text>
</comment>
<gene>
    <name evidence="1" type="ORF">DB31_5466</name>
</gene>
<sequence length="40" mass="4749">MACRPRRLAGTEDLFIKEIDQEMLTWFDAHAFPSLAWRPE</sequence>
<proteinExistence type="predicted"/>
<dbReference type="STRING" id="394096.DB31_5466"/>
<evidence type="ECO:0000313" key="2">
    <source>
        <dbReference type="Proteomes" id="UP000028725"/>
    </source>
</evidence>
<accession>A0A085WRW1</accession>
<dbReference type="EMBL" id="JMCB01000003">
    <property type="protein sequence ID" value="KFE70424.1"/>
    <property type="molecule type" value="Genomic_DNA"/>
</dbReference>
<name>A0A085WRW1_9BACT</name>
<protein>
    <submittedName>
        <fullName evidence="1">Uncharacterized protein</fullName>
    </submittedName>
</protein>
<dbReference type="AlphaFoldDB" id="A0A085WRW1"/>
<evidence type="ECO:0000313" key="1">
    <source>
        <dbReference type="EMBL" id="KFE70424.1"/>
    </source>
</evidence>
<dbReference type="Proteomes" id="UP000028725">
    <property type="component" value="Unassembled WGS sequence"/>
</dbReference>
<keyword evidence="2" id="KW-1185">Reference proteome</keyword>